<dbReference type="EMBL" id="CM055102">
    <property type="protein sequence ID" value="KAJ7538027.1"/>
    <property type="molecule type" value="Genomic_DNA"/>
</dbReference>
<comment type="caution">
    <text evidence="1">The sequence shown here is derived from an EMBL/GenBank/DDBJ whole genome shotgun (WGS) entry which is preliminary data.</text>
</comment>
<organism evidence="1 2">
    <name type="scientific">Diphasiastrum complanatum</name>
    <name type="common">Issler's clubmoss</name>
    <name type="synonym">Lycopodium complanatum</name>
    <dbReference type="NCBI Taxonomy" id="34168"/>
    <lineage>
        <taxon>Eukaryota</taxon>
        <taxon>Viridiplantae</taxon>
        <taxon>Streptophyta</taxon>
        <taxon>Embryophyta</taxon>
        <taxon>Tracheophyta</taxon>
        <taxon>Lycopodiopsida</taxon>
        <taxon>Lycopodiales</taxon>
        <taxon>Lycopodiaceae</taxon>
        <taxon>Lycopodioideae</taxon>
        <taxon>Diphasiastrum</taxon>
    </lineage>
</organism>
<gene>
    <name evidence="1" type="ORF">O6H91_11G031600</name>
</gene>
<protein>
    <submittedName>
        <fullName evidence="1">Uncharacterized protein</fullName>
    </submittedName>
</protein>
<keyword evidence="2" id="KW-1185">Reference proteome</keyword>
<sequence>MALASRKSLSQDVASVLEKITTASECDQGGSIYATEEQKNALVEARGCIERLLLENIQLENDRDAVQEEARENEITKLLQDWKEETQFSANAAKKERADLCNQVINVQTELQSVKSYQDNKEKLEGELDKAKGEKVQLSKKNQNEMAELERKYIEQINCLKHNYQKRMEEIQRDLNTEIEERVGSKIRHILGENDQLNEEIRMHVEVTGSLQKEKADLQHEAATFSRDLVLLRQAEALHLQRGHNQARSIAESNNKVHNLEKSLGKLIRRYGSERRALEEDHQKSIVAFQAEKQMMRRLVQTKTKELKRIRQSAQQSLRERSEVEAFLIESLHYVTQQIRNTKKAASPRIGLSINESTSRKTLLQDPKQFSPSTLPHAPLSSLQFWPEASRKLGGKDYAVYRKKTYACDAKAKLQLKDQIEFDCLEQLNKIPVKLTQKVDISELTWTERENVLRYLFQKINNAHQLPQSELLSADKRDNYNFC</sequence>
<reference evidence="2" key="1">
    <citation type="journal article" date="2024" name="Proc. Natl. Acad. Sci. U.S.A.">
        <title>Extraordinary preservation of gene collinearity over three hundred million years revealed in homosporous lycophytes.</title>
        <authorList>
            <person name="Li C."/>
            <person name="Wickell D."/>
            <person name="Kuo L.Y."/>
            <person name="Chen X."/>
            <person name="Nie B."/>
            <person name="Liao X."/>
            <person name="Peng D."/>
            <person name="Ji J."/>
            <person name="Jenkins J."/>
            <person name="Williams M."/>
            <person name="Shu S."/>
            <person name="Plott C."/>
            <person name="Barry K."/>
            <person name="Rajasekar S."/>
            <person name="Grimwood J."/>
            <person name="Han X."/>
            <person name="Sun S."/>
            <person name="Hou Z."/>
            <person name="He W."/>
            <person name="Dai G."/>
            <person name="Sun C."/>
            <person name="Schmutz J."/>
            <person name="Leebens-Mack J.H."/>
            <person name="Li F.W."/>
            <person name="Wang L."/>
        </authorList>
    </citation>
    <scope>NUCLEOTIDE SEQUENCE [LARGE SCALE GENOMIC DNA]</scope>
    <source>
        <strain evidence="2">cv. PW_Plant_1</strain>
    </source>
</reference>
<name>A0ACC2C7X1_DIPCM</name>
<accession>A0ACC2C7X1</accession>
<proteinExistence type="predicted"/>
<dbReference type="Proteomes" id="UP001162992">
    <property type="component" value="Chromosome 11"/>
</dbReference>
<evidence type="ECO:0000313" key="2">
    <source>
        <dbReference type="Proteomes" id="UP001162992"/>
    </source>
</evidence>
<evidence type="ECO:0000313" key="1">
    <source>
        <dbReference type="EMBL" id="KAJ7538027.1"/>
    </source>
</evidence>